<evidence type="ECO:0000313" key="3">
    <source>
        <dbReference type="EMBL" id="SDJ51142.1"/>
    </source>
</evidence>
<dbReference type="GO" id="GO:0080120">
    <property type="term" value="P:CAAX-box protein maturation"/>
    <property type="evidence" value="ECO:0007669"/>
    <property type="project" value="UniProtKB-ARBA"/>
</dbReference>
<accession>A0A1G8UBN7</accession>
<dbReference type="Proteomes" id="UP000199225">
    <property type="component" value="Unassembled WGS sequence"/>
</dbReference>
<keyword evidence="1" id="KW-0812">Transmembrane</keyword>
<feature type="transmembrane region" description="Helical" evidence="1">
    <location>
        <begin position="172"/>
        <end position="191"/>
    </location>
</feature>
<dbReference type="GO" id="GO:0004175">
    <property type="term" value="F:endopeptidase activity"/>
    <property type="evidence" value="ECO:0007669"/>
    <property type="project" value="UniProtKB-ARBA"/>
</dbReference>
<evidence type="ECO:0000259" key="2">
    <source>
        <dbReference type="Pfam" id="PF02517"/>
    </source>
</evidence>
<dbReference type="Pfam" id="PF02517">
    <property type="entry name" value="Rce1-like"/>
    <property type="match status" value="1"/>
</dbReference>
<feature type="domain" description="CAAX prenyl protease 2/Lysostaphin resistance protein A-like" evidence="2">
    <location>
        <begin position="130"/>
        <end position="239"/>
    </location>
</feature>
<keyword evidence="4" id="KW-1185">Reference proteome</keyword>
<sequence length="250" mass="27687">MSKDLKISLILAFLSFIAGFIIVPYQLQMMPEIRDMLTISVPLATLLSSVQLFILSFLLSFAGVKLARRAALTLPFFHSLASGEKFSLDRRGFIRAIVAGLLVAFLIIASDRFYFADHIPYLQSNPPEFSALALIAGVLYGGVVEEVLLRLFLMSALVAIGAIIFKKKPAALYWSAIILASLLFAAGHLPATITLFDGLTPLIIFRSFLLNGIGGLFFGYLFWKHGFIYAVLAHMLTHVFMQLLFIPAFY</sequence>
<dbReference type="InterPro" id="IPR003675">
    <property type="entry name" value="Rce1/LyrA-like_dom"/>
</dbReference>
<keyword evidence="1" id="KW-1133">Transmembrane helix</keyword>
<keyword evidence="3" id="KW-0378">Hydrolase</keyword>
<feature type="transmembrane region" description="Helical" evidence="1">
    <location>
        <begin position="203"/>
        <end position="223"/>
    </location>
</feature>
<dbReference type="RefSeq" id="WP_093193880.1">
    <property type="nucleotide sequence ID" value="NZ_FNEV01000006.1"/>
</dbReference>
<organism evidence="3 4">
    <name type="scientific">Salimicrobium halophilum</name>
    <dbReference type="NCBI Taxonomy" id="86666"/>
    <lineage>
        <taxon>Bacteria</taxon>
        <taxon>Bacillati</taxon>
        <taxon>Bacillota</taxon>
        <taxon>Bacilli</taxon>
        <taxon>Bacillales</taxon>
        <taxon>Bacillaceae</taxon>
        <taxon>Salimicrobium</taxon>
    </lineage>
</organism>
<dbReference type="AlphaFoldDB" id="A0A1G8UBN7"/>
<feature type="transmembrane region" description="Helical" evidence="1">
    <location>
        <begin position="147"/>
        <end position="165"/>
    </location>
</feature>
<name>A0A1G8UBN7_9BACI</name>
<feature type="transmembrane region" description="Helical" evidence="1">
    <location>
        <begin position="93"/>
        <end position="115"/>
    </location>
</feature>
<protein>
    <submittedName>
        <fullName evidence="3">CAAX protease self-immunity</fullName>
    </submittedName>
</protein>
<feature type="transmembrane region" description="Helical" evidence="1">
    <location>
        <begin position="230"/>
        <end position="249"/>
    </location>
</feature>
<evidence type="ECO:0000313" key="4">
    <source>
        <dbReference type="Proteomes" id="UP000199225"/>
    </source>
</evidence>
<reference evidence="4" key="1">
    <citation type="submission" date="2016-10" db="EMBL/GenBank/DDBJ databases">
        <authorList>
            <person name="Varghese N."/>
            <person name="Submissions S."/>
        </authorList>
    </citation>
    <scope>NUCLEOTIDE SEQUENCE [LARGE SCALE GENOMIC DNA]</scope>
    <source>
        <strain evidence="4">DSM 4771</strain>
    </source>
</reference>
<keyword evidence="1" id="KW-0472">Membrane</keyword>
<evidence type="ECO:0000256" key="1">
    <source>
        <dbReference type="SAM" id="Phobius"/>
    </source>
</evidence>
<gene>
    <name evidence="3" type="ORF">SAMN04490247_2159</name>
</gene>
<keyword evidence="3" id="KW-0645">Protease</keyword>
<feature type="transmembrane region" description="Helical" evidence="1">
    <location>
        <begin position="39"/>
        <end position="64"/>
    </location>
</feature>
<feature type="transmembrane region" description="Helical" evidence="1">
    <location>
        <begin position="7"/>
        <end position="27"/>
    </location>
</feature>
<dbReference type="OrthoDB" id="378663at2"/>
<proteinExistence type="predicted"/>
<dbReference type="GO" id="GO:0006508">
    <property type="term" value="P:proteolysis"/>
    <property type="evidence" value="ECO:0007669"/>
    <property type="project" value="UniProtKB-KW"/>
</dbReference>
<dbReference type="EMBL" id="FNEV01000006">
    <property type="protein sequence ID" value="SDJ51142.1"/>
    <property type="molecule type" value="Genomic_DNA"/>
</dbReference>